<evidence type="ECO:0000313" key="2">
    <source>
        <dbReference type="Proteomes" id="UP000265703"/>
    </source>
</evidence>
<reference evidence="1 2" key="1">
    <citation type="submission" date="2018-06" db="EMBL/GenBank/DDBJ databases">
        <title>Comparative genomics reveals the genomic features of Rhizophagus irregularis, R. cerebriforme, R. diaphanum and Gigaspora rosea, and their symbiotic lifestyle signature.</title>
        <authorList>
            <person name="Morin E."/>
            <person name="San Clemente H."/>
            <person name="Chen E.C.H."/>
            <person name="De La Providencia I."/>
            <person name="Hainaut M."/>
            <person name="Kuo A."/>
            <person name="Kohler A."/>
            <person name="Murat C."/>
            <person name="Tang N."/>
            <person name="Roy S."/>
            <person name="Loubradou J."/>
            <person name="Henrissat B."/>
            <person name="Grigoriev I.V."/>
            <person name="Corradi N."/>
            <person name="Roux C."/>
            <person name="Martin F.M."/>
        </authorList>
    </citation>
    <scope>NUCLEOTIDE SEQUENCE [LARGE SCALE GENOMIC DNA]</scope>
    <source>
        <strain evidence="1 2">DAOM 227022</strain>
    </source>
</reference>
<proteinExistence type="predicted"/>
<organism evidence="1 2">
    <name type="scientific">Glomus cerebriforme</name>
    <dbReference type="NCBI Taxonomy" id="658196"/>
    <lineage>
        <taxon>Eukaryota</taxon>
        <taxon>Fungi</taxon>
        <taxon>Fungi incertae sedis</taxon>
        <taxon>Mucoromycota</taxon>
        <taxon>Glomeromycotina</taxon>
        <taxon>Glomeromycetes</taxon>
        <taxon>Glomerales</taxon>
        <taxon>Glomeraceae</taxon>
        <taxon>Glomus</taxon>
    </lineage>
</organism>
<gene>
    <name evidence="1" type="ORF">C1645_876312</name>
</gene>
<sequence>MSNLIVEDCLRIIFAELQDDPGSLYSCILVNKYWCRIAVKILWKNPYGYKKISRNKLYNSIFNLLPITSKQYLLKDNTKSSLNIILNKPSFNYISFSSQIPPHFIYGMIRKLVWREFGFDKFDEFEQEIYKLIINNCMNLNYFYWNTTKPLYQYPGASTFFLQLPSLGIDLEFVNSEALFELAEICQNIEDLKLWCYNGDISGLIMFLDVQKNLQSLYLYFKGEVGQPMQLSEVIERKATTLKKLSMEPNINLLSPKFLPSLKNLRNLQLRNLVERIVKRQEWETYLSISSFPNLQSLETLNLSIHNDCMIIEKSHGNILEIKIFRNVRNYKFFVYHEKLLKTIANNCPKIEKLSIDIELQNLNEMKEILLKCSHLKSIYLLICNDGKFNCDELLEVLVNFSPTTLHEFTLSGKWIFSINALQSFFESWRNRFPIIFNQDIENVKKENKMIVKKYYDEGIIKETNL</sequence>
<dbReference type="InterPro" id="IPR032675">
    <property type="entry name" value="LRR_dom_sf"/>
</dbReference>
<dbReference type="Proteomes" id="UP000265703">
    <property type="component" value="Unassembled WGS sequence"/>
</dbReference>
<protein>
    <recommendedName>
        <fullName evidence="3">F-box domain-containing protein</fullName>
    </recommendedName>
</protein>
<name>A0A397SV96_9GLOM</name>
<accession>A0A397SV96</accession>
<evidence type="ECO:0008006" key="3">
    <source>
        <dbReference type="Google" id="ProtNLM"/>
    </source>
</evidence>
<comment type="caution">
    <text evidence="1">The sequence shown here is derived from an EMBL/GenBank/DDBJ whole genome shotgun (WGS) entry which is preliminary data.</text>
</comment>
<dbReference type="OrthoDB" id="2310041at2759"/>
<keyword evidence="2" id="KW-1185">Reference proteome</keyword>
<dbReference type="SUPFAM" id="SSF52047">
    <property type="entry name" value="RNI-like"/>
    <property type="match status" value="1"/>
</dbReference>
<dbReference type="EMBL" id="QKYT01000191">
    <property type="protein sequence ID" value="RIA90120.1"/>
    <property type="molecule type" value="Genomic_DNA"/>
</dbReference>
<evidence type="ECO:0000313" key="1">
    <source>
        <dbReference type="EMBL" id="RIA90120.1"/>
    </source>
</evidence>
<dbReference type="AlphaFoldDB" id="A0A397SV96"/>
<dbReference type="Gene3D" id="3.80.10.10">
    <property type="entry name" value="Ribonuclease Inhibitor"/>
    <property type="match status" value="1"/>
</dbReference>